<dbReference type="GO" id="GO:0006979">
    <property type="term" value="P:response to oxidative stress"/>
    <property type="evidence" value="ECO:0007669"/>
    <property type="project" value="TreeGrafter"/>
</dbReference>
<comment type="similarity">
    <text evidence="1">Belongs to the peroxiredoxin family. AhpC/Prx1 subfamily.</text>
</comment>
<dbReference type="GO" id="GO:0045454">
    <property type="term" value="P:cell redox homeostasis"/>
    <property type="evidence" value="ECO:0007669"/>
    <property type="project" value="TreeGrafter"/>
</dbReference>
<dbReference type="GO" id="GO:0008379">
    <property type="term" value="F:thioredoxin peroxidase activity"/>
    <property type="evidence" value="ECO:0007669"/>
    <property type="project" value="TreeGrafter"/>
</dbReference>
<proteinExistence type="inferred from homology"/>
<dbReference type="OrthoDB" id="185659at2759"/>
<keyword evidence="6" id="KW-1185">Reference proteome</keyword>
<dbReference type="Gene3D" id="3.40.30.10">
    <property type="entry name" value="Glutaredoxin"/>
    <property type="match status" value="1"/>
</dbReference>
<feature type="domain" description="Thioredoxin" evidence="4">
    <location>
        <begin position="7"/>
        <end position="177"/>
    </location>
</feature>
<evidence type="ECO:0000313" key="5">
    <source>
        <dbReference type="EMBL" id="KAF1923186.1"/>
    </source>
</evidence>
<evidence type="ECO:0000259" key="4">
    <source>
        <dbReference type="PROSITE" id="PS51352"/>
    </source>
</evidence>
<keyword evidence="2" id="KW-0560">Oxidoreductase</keyword>
<dbReference type="Pfam" id="PF00578">
    <property type="entry name" value="AhpC-TSA"/>
    <property type="match status" value="1"/>
</dbReference>
<feature type="non-terminal residue" evidence="5">
    <location>
        <position position="195"/>
    </location>
</feature>
<dbReference type="GO" id="GO:0033554">
    <property type="term" value="P:cellular response to stress"/>
    <property type="evidence" value="ECO:0007669"/>
    <property type="project" value="TreeGrafter"/>
</dbReference>
<dbReference type="PROSITE" id="PS51352">
    <property type="entry name" value="THIOREDOXIN_2"/>
    <property type="match status" value="1"/>
</dbReference>
<dbReference type="PANTHER" id="PTHR10681">
    <property type="entry name" value="THIOREDOXIN PEROXIDASE"/>
    <property type="match status" value="1"/>
</dbReference>
<dbReference type="GO" id="GO:0042744">
    <property type="term" value="P:hydrogen peroxide catabolic process"/>
    <property type="evidence" value="ECO:0007669"/>
    <property type="project" value="TreeGrafter"/>
</dbReference>
<dbReference type="InterPro" id="IPR036249">
    <property type="entry name" value="Thioredoxin-like_sf"/>
</dbReference>
<reference evidence="5" key="1">
    <citation type="journal article" date="2020" name="Stud. Mycol.">
        <title>101 Dothideomycetes genomes: a test case for predicting lifestyles and emergence of pathogens.</title>
        <authorList>
            <person name="Haridas S."/>
            <person name="Albert R."/>
            <person name="Binder M."/>
            <person name="Bloem J."/>
            <person name="Labutti K."/>
            <person name="Salamov A."/>
            <person name="Andreopoulos B."/>
            <person name="Baker S."/>
            <person name="Barry K."/>
            <person name="Bills G."/>
            <person name="Bluhm B."/>
            <person name="Cannon C."/>
            <person name="Castanera R."/>
            <person name="Culley D."/>
            <person name="Daum C."/>
            <person name="Ezra D."/>
            <person name="Gonzalez J."/>
            <person name="Henrissat B."/>
            <person name="Kuo A."/>
            <person name="Liang C."/>
            <person name="Lipzen A."/>
            <person name="Lutzoni F."/>
            <person name="Magnuson J."/>
            <person name="Mondo S."/>
            <person name="Nolan M."/>
            <person name="Ohm R."/>
            <person name="Pangilinan J."/>
            <person name="Park H.-J."/>
            <person name="Ramirez L."/>
            <person name="Alfaro M."/>
            <person name="Sun H."/>
            <person name="Tritt A."/>
            <person name="Yoshinaga Y."/>
            <person name="Zwiers L.-H."/>
            <person name="Turgeon B."/>
            <person name="Goodwin S."/>
            <person name="Spatafora J."/>
            <person name="Crous P."/>
            <person name="Grigoriev I."/>
        </authorList>
    </citation>
    <scope>NUCLEOTIDE SEQUENCE</scope>
    <source>
        <strain evidence="5">CBS 183.55</strain>
    </source>
</reference>
<dbReference type="PIRSF" id="PIRSF000239">
    <property type="entry name" value="AHPC"/>
    <property type="match status" value="1"/>
</dbReference>
<dbReference type="Proteomes" id="UP000800082">
    <property type="component" value="Unassembled WGS sequence"/>
</dbReference>
<dbReference type="AlphaFoldDB" id="A0A6A5R956"/>
<evidence type="ECO:0000313" key="6">
    <source>
        <dbReference type="Proteomes" id="UP000800082"/>
    </source>
</evidence>
<accession>A0A6A5R956</accession>
<evidence type="ECO:0000256" key="3">
    <source>
        <dbReference type="PIRSR" id="PIRSR000239-1"/>
    </source>
</evidence>
<dbReference type="GO" id="GO:0005829">
    <property type="term" value="C:cytosol"/>
    <property type="evidence" value="ECO:0007669"/>
    <property type="project" value="TreeGrafter"/>
</dbReference>
<dbReference type="InterPro" id="IPR024706">
    <property type="entry name" value="Peroxiredoxin_AhpC-typ"/>
</dbReference>
<evidence type="ECO:0000256" key="2">
    <source>
        <dbReference type="ARBA" id="ARBA00023002"/>
    </source>
</evidence>
<dbReference type="InterPro" id="IPR050217">
    <property type="entry name" value="Peroxiredoxin"/>
</dbReference>
<dbReference type="RefSeq" id="XP_033443439.1">
    <property type="nucleotide sequence ID" value="XM_033590003.1"/>
</dbReference>
<sequence length="195" mass="21644">MASLERIKIGQRAPKFRCQALVSGSIQEVSLDTYICPTNSQAGPNVTSSWLVILFIPAAFSNLCPTEVLAFQESYEQFRKRNCSIMFTSVDTRNSLWYWQSIPRKHGGLGHVDIPLLSDTSNKIAKDYGVVVEELGIDIRGMFLIDGEGIVQQVTLDNCQIDRSVVETLRVLDAHQSLIKVGVPYPIDEAANARA</sequence>
<dbReference type="InterPro" id="IPR013766">
    <property type="entry name" value="Thioredoxin_domain"/>
</dbReference>
<evidence type="ECO:0000256" key="1">
    <source>
        <dbReference type="ARBA" id="ARBA00009796"/>
    </source>
</evidence>
<name>A0A6A5R956_9PLEO</name>
<dbReference type="SUPFAM" id="SSF52833">
    <property type="entry name" value="Thioredoxin-like"/>
    <property type="match status" value="1"/>
</dbReference>
<dbReference type="InterPro" id="IPR000866">
    <property type="entry name" value="AhpC/TSA"/>
</dbReference>
<organism evidence="5 6">
    <name type="scientific">Didymella exigua CBS 183.55</name>
    <dbReference type="NCBI Taxonomy" id="1150837"/>
    <lineage>
        <taxon>Eukaryota</taxon>
        <taxon>Fungi</taxon>
        <taxon>Dikarya</taxon>
        <taxon>Ascomycota</taxon>
        <taxon>Pezizomycotina</taxon>
        <taxon>Dothideomycetes</taxon>
        <taxon>Pleosporomycetidae</taxon>
        <taxon>Pleosporales</taxon>
        <taxon>Pleosporineae</taxon>
        <taxon>Didymellaceae</taxon>
        <taxon>Didymella</taxon>
    </lineage>
</organism>
<dbReference type="GeneID" id="54347655"/>
<dbReference type="EMBL" id="ML979008">
    <property type="protein sequence ID" value="KAF1923186.1"/>
    <property type="molecule type" value="Genomic_DNA"/>
</dbReference>
<gene>
    <name evidence="5" type="ORF">M421DRAFT_39138</name>
</gene>
<protein>
    <submittedName>
        <fullName evidence="5">Peroxiredoxin TSA1</fullName>
    </submittedName>
</protein>
<dbReference type="PANTHER" id="PTHR10681:SF128">
    <property type="entry name" value="THIOREDOXIN-DEPENDENT PEROXIDE REDUCTASE, MITOCHONDRIAL"/>
    <property type="match status" value="1"/>
</dbReference>
<feature type="active site" description="Cysteine sulfenic acid (-SOH) intermediate; for peroxidase activity" evidence="3">
    <location>
        <position position="64"/>
    </location>
</feature>